<gene>
    <name evidence="3" type="ORF">GCM10011614_23800</name>
</gene>
<protein>
    <submittedName>
        <fullName evidence="3">HARLDQ motif MBL-fold protein</fullName>
    </submittedName>
</protein>
<evidence type="ECO:0000259" key="2">
    <source>
        <dbReference type="SMART" id="SM00849"/>
    </source>
</evidence>
<evidence type="ECO:0000313" key="4">
    <source>
        <dbReference type="Proteomes" id="UP000648075"/>
    </source>
</evidence>
<dbReference type="InterPro" id="IPR001279">
    <property type="entry name" value="Metallo-B-lactamas"/>
</dbReference>
<reference evidence="3" key="1">
    <citation type="journal article" date="2014" name="Int. J. Syst. Evol. Microbiol.">
        <title>Complete genome sequence of Corynebacterium casei LMG S-19264T (=DSM 44701T), isolated from a smear-ripened cheese.</title>
        <authorList>
            <consortium name="US DOE Joint Genome Institute (JGI-PGF)"/>
            <person name="Walter F."/>
            <person name="Albersmeier A."/>
            <person name="Kalinowski J."/>
            <person name="Ruckert C."/>
        </authorList>
    </citation>
    <scope>NUCLEOTIDE SEQUENCE</scope>
    <source>
        <strain evidence="3">KCTC 32255</strain>
    </source>
</reference>
<dbReference type="InterPro" id="IPR050855">
    <property type="entry name" value="NDM-1-like"/>
</dbReference>
<keyword evidence="4" id="KW-1185">Reference proteome</keyword>
<sequence length="310" mass="31748">MTRAMIRSFAALSPGLLAASAFLSLPAAAKTPAPEPRALAASCAGRDGWADPAPPAHIYGNTWYVGTCGITVLLVTSANGHVLVDGGPEEAAPLVLANIRKLGFDPRDVRWIVASHEHHDHVGSLAALKVATGAKVAALGSTAAALEAGEPTLDDPQRGLIARAPSVAVDKVLADGDSVTLTGTGLPLVLTAHATPAHSPGSTSWTWQSCDPALTCRMIAYADSISTPAADGYRFSAHPDRVARFALGADAIAALPCDILLTPHPAASAMFERFAAGGALVDAAACARYAEAGRTRFAARLAEEAGKNKP</sequence>
<evidence type="ECO:0000313" key="3">
    <source>
        <dbReference type="EMBL" id="GGZ08230.1"/>
    </source>
</evidence>
<dbReference type="Proteomes" id="UP000648075">
    <property type="component" value="Unassembled WGS sequence"/>
</dbReference>
<dbReference type="InterPro" id="IPR036866">
    <property type="entry name" value="RibonucZ/Hydroxyglut_hydro"/>
</dbReference>
<feature type="domain" description="Metallo-beta-lactamase" evidence="2">
    <location>
        <begin position="69"/>
        <end position="264"/>
    </location>
</feature>
<dbReference type="NCBIfam" id="NF033105">
    <property type="entry name" value="bla_subclass_B3"/>
    <property type="match status" value="1"/>
</dbReference>
<dbReference type="EMBL" id="BMZA01000009">
    <property type="protein sequence ID" value="GGZ08230.1"/>
    <property type="molecule type" value="Genomic_DNA"/>
</dbReference>
<accession>A0A918UHE3</accession>
<dbReference type="PANTHER" id="PTHR42951">
    <property type="entry name" value="METALLO-BETA-LACTAMASE DOMAIN-CONTAINING"/>
    <property type="match status" value="1"/>
</dbReference>
<feature type="chain" id="PRO_5037668106" evidence="1">
    <location>
        <begin position="30"/>
        <end position="310"/>
    </location>
</feature>
<dbReference type="SUPFAM" id="SSF56281">
    <property type="entry name" value="Metallo-hydrolase/oxidoreductase"/>
    <property type="match status" value="1"/>
</dbReference>
<comment type="caution">
    <text evidence="3">The sequence shown here is derived from an EMBL/GenBank/DDBJ whole genome shotgun (WGS) entry which is preliminary data.</text>
</comment>
<dbReference type="AlphaFoldDB" id="A0A918UHE3"/>
<feature type="signal peptide" evidence="1">
    <location>
        <begin position="1"/>
        <end position="29"/>
    </location>
</feature>
<evidence type="ECO:0000256" key="1">
    <source>
        <dbReference type="SAM" id="SignalP"/>
    </source>
</evidence>
<dbReference type="PANTHER" id="PTHR42951:SF17">
    <property type="entry name" value="METALLO-BETA-LACTAMASE DOMAIN-CONTAINING PROTEIN"/>
    <property type="match status" value="1"/>
</dbReference>
<proteinExistence type="predicted"/>
<keyword evidence="1" id="KW-0732">Signal</keyword>
<dbReference type="Pfam" id="PF00753">
    <property type="entry name" value="Lactamase_B"/>
    <property type="match status" value="1"/>
</dbReference>
<organism evidence="3 4">
    <name type="scientific">Novosphingobium colocasiae</name>
    <dbReference type="NCBI Taxonomy" id="1256513"/>
    <lineage>
        <taxon>Bacteria</taxon>
        <taxon>Pseudomonadati</taxon>
        <taxon>Pseudomonadota</taxon>
        <taxon>Alphaproteobacteria</taxon>
        <taxon>Sphingomonadales</taxon>
        <taxon>Sphingomonadaceae</taxon>
        <taxon>Novosphingobium</taxon>
    </lineage>
</organism>
<dbReference type="SMART" id="SM00849">
    <property type="entry name" value="Lactamase_B"/>
    <property type="match status" value="1"/>
</dbReference>
<reference evidence="3" key="2">
    <citation type="submission" date="2020-09" db="EMBL/GenBank/DDBJ databases">
        <authorList>
            <person name="Sun Q."/>
            <person name="Kim S."/>
        </authorList>
    </citation>
    <scope>NUCLEOTIDE SEQUENCE</scope>
    <source>
        <strain evidence="3">KCTC 32255</strain>
    </source>
</reference>
<dbReference type="NCBIfam" id="NF012229">
    <property type="entry name" value="bla_class_B_core"/>
    <property type="match status" value="1"/>
</dbReference>
<dbReference type="Gene3D" id="3.60.15.10">
    <property type="entry name" value="Ribonuclease Z/Hydroxyacylglutathione hydrolase-like"/>
    <property type="match status" value="1"/>
</dbReference>
<name>A0A918UHE3_9SPHN</name>